<dbReference type="PANTHER" id="PTHR43639">
    <property type="entry name" value="OXIDOREDUCTASE, SHORT-CHAIN DEHYDROGENASE/REDUCTASE FAMILY (AFU_ORTHOLOGUE AFUA_5G02870)"/>
    <property type="match status" value="1"/>
</dbReference>
<protein>
    <submittedName>
        <fullName evidence="4">3-oxoacyl-ACP reductase family protein</fullName>
        <ecNumber evidence="4">1.1.1.-</ecNumber>
    </submittedName>
</protein>
<dbReference type="RefSeq" id="WP_052145855.1">
    <property type="nucleotide sequence ID" value="NZ_JAVRFJ010000050.1"/>
</dbReference>
<keyword evidence="2 4" id="KW-0560">Oxidoreductase</keyword>
<dbReference type="EMBL" id="JAVRFJ010000050">
    <property type="protein sequence ID" value="MDT0573374.1"/>
    <property type="molecule type" value="Genomic_DNA"/>
</dbReference>
<comment type="similarity">
    <text evidence="1">Belongs to the short-chain dehydrogenases/reductases (SDR) family.</text>
</comment>
<dbReference type="PANTHER" id="PTHR43639:SF1">
    <property type="entry name" value="SHORT-CHAIN DEHYDROGENASE_REDUCTASE FAMILY PROTEIN"/>
    <property type="match status" value="1"/>
</dbReference>
<dbReference type="EC" id="1.1.1.-" evidence="4"/>
<dbReference type="Pfam" id="PF13561">
    <property type="entry name" value="adh_short_C2"/>
    <property type="match status" value="1"/>
</dbReference>
<dbReference type="SUPFAM" id="SSF51735">
    <property type="entry name" value="NAD(P)-binding Rossmann-fold domains"/>
    <property type="match status" value="1"/>
</dbReference>
<evidence type="ECO:0000256" key="2">
    <source>
        <dbReference type="ARBA" id="ARBA00023002"/>
    </source>
</evidence>
<dbReference type="Gene3D" id="3.40.50.720">
    <property type="entry name" value="NAD(P)-binding Rossmann-like Domain"/>
    <property type="match status" value="1"/>
</dbReference>
<feature type="domain" description="Ketoreductase" evidence="3">
    <location>
        <begin position="20"/>
        <end position="192"/>
    </location>
</feature>
<comment type="caution">
    <text evidence="4">The sequence shown here is derived from an EMBL/GenBank/DDBJ whole genome shotgun (WGS) entry which is preliminary data.</text>
</comment>
<gene>
    <name evidence="4" type="ORF">RM704_39005</name>
</gene>
<evidence type="ECO:0000313" key="5">
    <source>
        <dbReference type="Proteomes" id="UP001180737"/>
    </source>
</evidence>
<dbReference type="InterPro" id="IPR036291">
    <property type="entry name" value="NAD(P)-bd_dom_sf"/>
</dbReference>
<dbReference type="Proteomes" id="UP001180737">
    <property type="component" value="Unassembled WGS sequence"/>
</dbReference>
<accession>A0ABU2ZCP4</accession>
<dbReference type="PRINTS" id="PR00080">
    <property type="entry name" value="SDRFAMILY"/>
</dbReference>
<name>A0ABU2ZCP4_9ACTN</name>
<dbReference type="PRINTS" id="PR00081">
    <property type="entry name" value="GDHRDH"/>
</dbReference>
<keyword evidence="5" id="KW-1185">Reference proteome</keyword>
<sequence length="254" mass="25855">MSSQTLPGTTQVGVRPLDGKTALVTGGSRGIGAAIVRRLTADGAQVAFTYTSAKDQADAVAEATGALAIQADNADHEAVRAAVSRTTQHLGGLDILVNNAAVTLAAPIEDFTLEEFDRIIAVNVRGVFSAVQAAAAHLGQGGRIITVGSVSADRAPQPGISVYALTKAAVAGFTRGLARELGPRGITVNTVQPGPTDTDMNPDSGPAAEWMRQLTTVGHYGKPADIASAVAYLAGPEAHFVTGSTWNIDGGSSV</sequence>
<evidence type="ECO:0000313" key="4">
    <source>
        <dbReference type="EMBL" id="MDT0573374.1"/>
    </source>
</evidence>
<evidence type="ECO:0000259" key="3">
    <source>
        <dbReference type="SMART" id="SM00822"/>
    </source>
</evidence>
<organism evidence="4 5">
    <name type="scientific">Streptomyces gottesmaniae</name>
    <dbReference type="NCBI Taxonomy" id="3075518"/>
    <lineage>
        <taxon>Bacteria</taxon>
        <taxon>Bacillati</taxon>
        <taxon>Actinomycetota</taxon>
        <taxon>Actinomycetes</taxon>
        <taxon>Kitasatosporales</taxon>
        <taxon>Streptomycetaceae</taxon>
        <taxon>Streptomyces</taxon>
    </lineage>
</organism>
<proteinExistence type="inferred from homology"/>
<reference evidence="4" key="1">
    <citation type="submission" date="2024-05" db="EMBL/GenBank/DDBJ databases">
        <title>30 novel species of actinomycetes from the DSMZ collection.</title>
        <authorList>
            <person name="Nouioui I."/>
        </authorList>
    </citation>
    <scope>NUCLEOTIDE SEQUENCE</scope>
    <source>
        <strain evidence="4">DSM 3412</strain>
    </source>
</reference>
<evidence type="ECO:0000256" key="1">
    <source>
        <dbReference type="ARBA" id="ARBA00006484"/>
    </source>
</evidence>
<dbReference type="InterPro" id="IPR057326">
    <property type="entry name" value="KR_dom"/>
</dbReference>
<dbReference type="GO" id="GO:0016491">
    <property type="term" value="F:oxidoreductase activity"/>
    <property type="evidence" value="ECO:0007669"/>
    <property type="project" value="UniProtKB-KW"/>
</dbReference>
<dbReference type="SMART" id="SM00822">
    <property type="entry name" value="PKS_KR"/>
    <property type="match status" value="1"/>
</dbReference>
<dbReference type="InterPro" id="IPR002347">
    <property type="entry name" value="SDR_fam"/>
</dbReference>